<dbReference type="InterPro" id="IPR003593">
    <property type="entry name" value="AAA+_ATPase"/>
</dbReference>
<dbReference type="OrthoDB" id="27435at2759"/>
<dbReference type="GO" id="GO:0005634">
    <property type="term" value="C:nucleus"/>
    <property type="evidence" value="ECO:0007669"/>
    <property type="project" value="TreeGrafter"/>
</dbReference>
<dbReference type="GO" id="GO:0016887">
    <property type="term" value="F:ATP hydrolysis activity"/>
    <property type="evidence" value="ECO:0007669"/>
    <property type="project" value="InterPro"/>
</dbReference>
<accession>A0A1S4EWZ7</accession>
<dbReference type="InterPro" id="IPR050168">
    <property type="entry name" value="AAA_ATPase_domain"/>
</dbReference>
<dbReference type="GO" id="GO:0005829">
    <property type="term" value="C:cytosol"/>
    <property type="evidence" value="ECO:0007669"/>
    <property type="project" value="TreeGrafter"/>
</dbReference>
<dbReference type="EMBL" id="CH477202">
    <property type="protein sequence ID" value="EAT48123.1"/>
    <property type="molecule type" value="Genomic_DNA"/>
</dbReference>
<dbReference type="GO" id="GO:0031593">
    <property type="term" value="F:polyubiquitin modification-dependent protein binding"/>
    <property type="evidence" value="ECO:0007669"/>
    <property type="project" value="TreeGrafter"/>
</dbReference>
<evidence type="ECO:0000313" key="2">
    <source>
        <dbReference type="EMBL" id="EAT48123.1"/>
    </source>
</evidence>
<organism evidence="2 3">
    <name type="scientific">Aedes aegypti</name>
    <name type="common">Yellowfever mosquito</name>
    <name type="synonym">Culex aegypti</name>
    <dbReference type="NCBI Taxonomy" id="7159"/>
    <lineage>
        <taxon>Eukaryota</taxon>
        <taxon>Metazoa</taxon>
        <taxon>Ecdysozoa</taxon>
        <taxon>Arthropoda</taxon>
        <taxon>Hexapoda</taxon>
        <taxon>Insecta</taxon>
        <taxon>Pterygota</taxon>
        <taxon>Neoptera</taxon>
        <taxon>Endopterygota</taxon>
        <taxon>Diptera</taxon>
        <taxon>Nematocera</taxon>
        <taxon>Culicoidea</taxon>
        <taxon>Culicidae</taxon>
        <taxon>Culicinae</taxon>
        <taxon>Aedini</taxon>
        <taxon>Aedes</taxon>
        <taxon>Stegomyia</taxon>
    </lineage>
</organism>
<dbReference type="InterPro" id="IPR041569">
    <property type="entry name" value="AAA_lid_3"/>
</dbReference>
<proteinExistence type="predicted"/>
<sequence length="735" mass="80725">MRKTFPINHDITCDSSQVFSGAQICEISPEVFANETEGSVLCLPPGVPVLVQLSNGKQFLCRLFAPPDRHLSNRTVCFVDECVQFCGGSYVVGAEKDVPQVKELEVILEELCSFQRIRVDLSIDCFRLDLELLINESQLLALVKGLLRTLFVSKGCLVKPEEKSNCGIVEIGVVTTAGPHNFGYIDTGTKIDIGTISFNKASAKVLGGLSETKESLLKALGRGSENILIAGPPGSGKSSLIAELARDGNHPVFEVRGLDFIKSHPGETELELRKIFERLISFNKLFHRTSPAILVVKDVDTLCPKLDYRKGEDVSNISRISSQFTSLLDCHHGRDSGILVIATSSNIESLDAKVRRPGRLGTEIYVRMPSETQRKEIIEAVLKRTGFSLEESDLDEIIRRSPGYVGADLELLVYTIQRTLSRQPCQDVQSAIEDCIKKIRPTSLRSSIGLISGLTQTLDSIGGMDELKKVLRISVLGPLRRPEAFRRFGMSPLKGILLYGPPGCAKTTIAKCLAAESRMTFVSVSAAEVYSPYVGDSEKLIAKLFNQARLSAPAVIFLDEIDSLVGNRGMQGVRTNDVHIRVLSTLLTEMDGIGSSVQSSIGSSVDSKNILVIAATNRPDMIDDALLRPGRLTKLIHVPAPDETARFEILKKVSEVVPLAQDVDLVELAKQTVRYSGADLQNLCSQAALHAAALDEDVQKVAMEHFQHVLKENRPSLTSKQIEWYNEYEANRRIV</sequence>
<feature type="domain" description="AAA+ ATPase" evidence="1">
    <location>
        <begin position="223"/>
        <end position="370"/>
    </location>
</feature>
<dbReference type="HOGENOM" id="CLU_000688_12_3_1"/>
<dbReference type="PROSITE" id="PS00674">
    <property type="entry name" value="AAA"/>
    <property type="match status" value="1"/>
</dbReference>
<dbReference type="Gene3D" id="3.40.50.300">
    <property type="entry name" value="P-loop containing nucleotide triphosphate hydrolases"/>
    <property type="match status" value="2"/>
</dbReference>
<dbReference type="OMA" id="CAERFIT"/>
<dbReference type="InterPro" id="IPR003959">
    <property type="entry name" value="ATPase_AAA_core"/>
</dbReference>
<dbReference type="SMART" id="SM00382">
    <property type="entry name" value="AAA"/>
    <property type="match status" value="2"/>
</dbReference>
<dbReference type="GO" id="GO:0051228">
    <property type="term" value="P:mitotic spindle disassembly"/>
    <property type="evidence" value="ECO:0007669"/>
    <property type="project" value="TreeGrafter"/>
</dbReference>
<reference evidence="2" key="1">
    <citation type="submission" date="2005-10" db="EMBL/GenBank/DDBJ databases">
        <authorList>
            <person name="Loftus B.J."/>
            <person name="Nene V.M."/>
            <person name="Hannick L.I."/>
            <person name="Bidwell S."/>
            <person name="Haas B."/>
            <person name="Amedeo P."/>
            <person name="Orvis J."/>
            <person name="Wortman J.R."/>
            <person name="White O.R."/>
            <person name="Salzberg S."/>
            <person name="Shumway M."/>
            <person name="Koo H."/>
            <person name="Zhao Y."/>
            <person name="Holmes M."/>
            <person name="Miller J."/>
            <person name="Schatz M."/>
            <person name="Pop M."/>
            <person name="Pai G."/>
            <person name="Utterback T."/>
            <person name="Rogers Y.-H."/>
            <person name="Kravitz S."/>
            <person name="Fraser C.M."/>
        </authorList>
    </citation>
    <scope>NUCLEOTIDE SEQUENCE</scope>
    <source>
        <strain evidence="2">Liverpool</strain>
    </source>
</reference>
<feature type="domain" description="AAA+ ATPase" evidence="1">
    <location>
        <begin position="492"/>
        <end position="642"/>
    </location>
</feature>
<gene>
    <name evidence="2" type="ORF">AaeL_AAEL000836</name>
</gene>
<dbReference type="Pfam" id="PF17862">
    <property type="entry name" value="AAA_lid_3"/>
    <property type="match status" value="1"/>
</dbReference>
<reference evidence="2" key="3">
    <citation type="submission" date="2012-09" db="EMBL/GenBank/DDBJ databases">
        <authorList>
            <consortium name="VectorBase"/>
        </authorList>
    </citation>
    <scope>NUCLEOTIDE SEQUENCE</scope>
    <source>
        <strain evidence="2">Liverpool</strain>
    </source>
</reference>
<dbReference type="Proteomes" id="UP000682892">
    <property type="component" value="Unassembled WGS sequence"/>
</dbReference>
<evidence type="ECO:0000259" key="1">
    <source>
        <dbReference type="SMART" id="SM00382"/>
    </source>
</evidence>
<dbReference type="SUPFAM" id="SSF52540">
    <property type="entry name" value="P-loop containing nucleoside triphosphate hydrolases"/>
    <property type="match status" value="2"/>
</dbReference>
<reference evidence="2" key="2">
    <citation type="journal article" date="2007" name="Science">
        <title>Genome sequence of Aedes aegypti, a major arbovirus vector.</title>
        <authorList>
            <person name="Nene V."/>
            <person name="Wortman J.R."/>
            <person name="Lawson D."/>
            <person name="Haas B."/>
            <person name="Kodira C."/>
            <person name="Tu Z.J."/>
            <person name="Loftus B."/>
            <person name="Xi Z."/>
            <person name="Megy K."/>
            <person name="Grabherr M."/>
            <person name="Ren Q."/>
            <person name="Zdobnov E.M."/>
            <person name="Lobo N.F."/>
            <person name="Campbell K.S."/>
            <person name="Brown S.E."/>
            <person name="Bonaldo M.F."/>
            <person name="Zhu J."/>
            <person name="Sinkins S.P."/>
            <person name="Hogenkamp D.G."/>
            <person name="Amedeo P."/>
            <person name="Arensburger P."/>
            <person name="Atkinson P.W."/>
            <person name="Bidwell S."/>
            <person name="Biedler J."/>
            <person name="Birney E."/>
            <person name="Bruggner R.V."/>
            <person name="Costas J."/>
            <person name="Coy M.R."/>
            <person name="Crabtree J."/>
            <person name="Crawford M."/>
            <person name="Debruyn B."/>
            <person name="Decaprio D."/>
            <person name="Eiglmeier K."/>
            <person name="Eisenstadt E."/>
            <person name="El-Dorry H."/>
            <person name="Gelbart W.M."/>
            <person name="Gomes S.L."/>
            <person name="Hammond M."/>
            <person name="Hannick L.I."/>
            <person name="Hogan J.R."/>
            <person name="Holmes M.H."/>
            <person name="Jaffe D."/>
            <person name="Johnston J.S."/>
            <person name="Kennedy R.C."/>
            <person name="Koo H."/>
            <person name="Kravitz S."/>
            <person name="Kriventseva E.V."/>
            <person name="Kulp D."/>
            <person name="Labutti K."/>
            <person name="Lee E."/>
            <person name="Li S."/>
            <person name="Lovin D.D."/>
            <person name="Mao C."/>
            <person name="Mauceli E."/>
            <person name="Menck C.F."/>
            <person name="Miller J.R."/>
            <person name="Montgomery P."/>
            <person name="Mori A."/>
            <person name="Nascimento A.L."/>
            <person name="Naveira H.F."/>
            <person name="Nusbaum C."/>
            <person name="O'leary S."/>
            <person name="Orvis J."/>
            <person name="Pertea M."/>
            <person name="Quesneville H."/>
            <person name="Reidenbach K.R."/>
            <person name="Rogers Y.H."/>
            <person name="Roth C.W."/>
            <person name="Schneider J.R."/>
            <person name="Schatz M."/>
            <person name="Shumway M."/>
            <person name="Stanke M."/>
            <person name="Stinson E.O."/>
            <person name="Tubio J.M."/>
            <person name="Vanzee J.P."/>
            <person name="Verjovski-Almeida S."/>
            <person name="Werner D."/>
            <person name="White O."/>
            <person name="Wyder S."/>
            <person name="Zeng Q."/>
            <person name="Zhao Q."/>
            <person name="Zhao Y."/>
            <person name="Hill C.A."/>
            <person name="Raikhel A.S."/>
            <person name="Soares M.B."/>
            <person name="Knudson D.L."/>
            <person name="Lee N.H."/>
            <person name="Galagan J."/>
            <person name="Salzberg S.L."/>
            <person name="Paulsen I.T."/>
            <person name="Dimopoulos G."/>
            <person name="Collins F.H."/>
            <person name="Birren B."/>
            <person name="Fraser-Liggett C.M."/>
            <person name="Severson D.W."/>
        </authorList>
    </citation>
    <scope>NUCLEOTIDE SEQUENCE [LARGE SCALE GENOMIC DNA]</scope>
    <source>
        <strain evidence="2">Liverpool</strain>
    </source>
</reference>
<dbReference type="PANTHER" id="PTHR23077">
    <property type="entry name" value="AAA-FAMILY ATPASE"/>
    <property type="match status" value="1"/>
</dbReference>
<dbReference type="Pfam" id="PF00004">
    <property type="entry name" value="AAA"/>
    <property type="match status" value="2"/>
</dbReference>
<dbReference type="FunFam" id="3.40.50.300:FF:001440">
    <property type="entry name" value="ATPase, AAA family protein"/>
    <property type="match status" value="1"/>
</dbReference>
<dbReference type="GO" id="GO:0034098">
    <property type="term" value="C:VCP-NPL4-UFD1 AAA ATPase complex"/>
    <property type="evidence" value="ECO:0007669"/>
    <property type="project" value="TreeGrafter"/>
</dbReference>
<dbReference type="GO" id="GO:0030970">
    <property type="term" value="P:retrograde protein transport, ER to cytosol"/>
    <property type="evidence" value="ECO:0007669"/>
    <property type="project" value="TreeGrafter"/>
</dbReference>
<dbReference type="KEGG" id="aag:5566870"/>
<dbReference type="InterPro" id="IPR027417">
    <property type="entry name" value="P-loop_NTPase"/>
</dbReference>
<dbReference type="PANTHER" id="PTHR23077:SF194">
    <property type="entry name" value="ATPASE FAMILY GENE 2 PROTEIN HOMOLOG B"/>
    <property type="match status" value="1"/>
</dbReference>
<dbReference type="GO" id="GO:0005524">
    <property type="term" value="F:ATP binding"/>
    <property type="evidence" value="ECO:0007669"/>
    <property type="project" value="InterPro"/>
</dbReference>
<name>A0A1S4EWZ7_AEDAE</name>
<evidence type="ECO:0000313" key="3">
    <source>
        <dbReference type="Proteomes" id="UP000682892"/>
    </source>
</evidence>
<dbReference type="AlphaFoldDB" id="A0A1S4EWZ7"/>
<protein>
    <submittedName>
        <fullName evidence="2">AAEL000836-PA</fullName>
    </submittedName>
</protein>
<dbReference type="InterPro" id="IPR003960">
    <property type="entry name" value="ATPase_AAA_CS"/>
</dbReference>
<dbReference type="GO" id="GO:0097352">
    <property type="term" value="P:autophagosome maturation"/>
    <property type="evidence" value="ECO:0007669"/>
    <property type="project" value="TreeGrafter"/>
</dbReference>
<dbReference type="Gene3D" id="1.10.8.60">
    <property type="match status" value="2"/>
</dbReference>